<organism evidence="1 2">
    <name type="scientific">Alicyclobacillus fastidiosus</name>
    <dbReference type="NCBI Taxonomy" id="392011"/>
    <lineage>
        <taxon>Bacteria</taxon>
        <taxon>Bacillati</taxon>
        <taxon>Bacillota</taxon>
        <taxon>Bacilli</taxon>
        <taxon>Bacillales</taxon>
        <taxon>Alicyclobacillaceae</taxon>
        <taxon>Alicyclobacillus</taxon>
    </lineage>
</organism>
<reference evidence="1" key="1">
    <citation type="submission" date="2022-08" db="EMBL/GenBank/DDBJ databases">
        <title>Alicyclobacillus fastidiosus DSM 17978, complete genome.</title>
        <authorList>
            <person name="Wang Q."/>
            <person name="Cai R."/>
            <person name="Wang Z."/>
        </authorList>
    </citation>
    <scope>NUCLEOTIDE SEQUENCE</scope>
    <source>
        <strain evidence="1">DSM 17978</strain>
    </source>
</reference>
<sequence length="108" mass="12308">MHERLRIHHGVGSRVLFDSDQGDHPFTYESTGSGWTFHIKTEKTPAVEEVLRLKDEINLFIFKEEGGKAVEKVWFYTGDGSVSYLDDESSLVIAASRQIAYKPGDFER</sequence>
<evidence type="ECO:0000313" key="2">
    <source>
        <dbReference type="Proteomes" id="UP001164761"/>
    </source>
</evidence>
<keyword evidence="2" id="KW-1185">Reference proteome</keyword>
<name>A0ABY6ZDW9_9BACL</name>
<proteinExistence type="predicted"/>
<protein>
    <submittedName>
        <fullName evidence="1">Uncharacterized protein</fullName>
    </submittedName>
</protein>
<evidence type="ECO:0000313" key="1">
    <source>
        <dbReference type="EMBL" id="WAH41089.1"/>
    </source>
</evidence>
<dbReference type="EMBL" id="CP104067">
    <property type="protein sequence ID" value="WAH41089.1"/>
    <property type="molecule type" value="Genomic_DNA"/>
</dbReference>
<dbReference type="RefSeq" id="WP_268004987.1">
    <property type="nucleotide sequence ID" value="NZ_BSUT01000001.1"/>
</dbReference>
<dbReference type="Proteomes" id="UP001164761">
    <property type="component" value="Chromosome"/>
</dbReference>
<gene>
    <name evidence="1" type="ORF">NZD89_22880</name>
</gene>
<accession>A0ABY6ZDW9</accession>